<dbReference type="PANTHER" id="PTHR41328">
    <property type="entry name" value="TERMINASE SMALL SUBUNIT-RELATED"/>
    <property type="match status" value="1"/>
</dbReference>
<keyword evidence="2" id="KW-0231">Viral genome packaging</keyword>
<name>A0ABW4D3P5_9LACO</name>
<dbReference type="RefSeq" id="WP_203644490.1">
    <property type="nucleotide sequence ID" value="NZ_BOLN01000004.1"/>
</dbReference>
<dbReference type="PANTHER" id="PTHR41328:SF3">
    <property type="entry name" value="PBSX PHAGE TERMINASE SMALL SUBUNIT"/>
    <property type="match status" value="1"/>
</dbReference>
<sequence length="271" mass="30938">MELWDKIREDFETSVATPKELAEKYGVKVTTLRSRKSREHWQRSGDSPPAAKKKRNVATRNESVALQRNAVAAADMVESSDLNDRQKLFCLYYLQRYNASWAYQKVYGCDYDTARTNGSRLLTNTNVKKVLAELKKRQQVDLYLTADDILAGYAKQAFSSMGDVLDYNVQKELVTDNEGNVELDTDDNPISRHIADIYLKPSEEIDWSLVQEIHRGREGLVVKLYDKQKAMRELIDRLPEAKHGDGVRDGFLGAIVNRSKKSDEADGKKKE</sequence>
<dbReference type="Gene3D" id="1.10.10.1400">
    <property type="entry name" value="Terminase, small subunit, N-terminal DNA-binding domain, HTH motif"/>
    <property type="match status" value="1"/>
</dbReference>
<evidence type="ECO:0000256" key="1">
    <source>
        <dbReference type="ARBA" id="ARBA00022612"/>
    </source>
</evidence>
<organism evidence="4 5">
    <name type="scientific">Levilactobacillus lanxiensis</name>
    <dbReference type="NCBI Taxonomy" id="2799568"/>
    <lineage>
        <taxon>Bacteria</taxon>
        <taxon>Bacillati</taxon>
        <taxon>Bacillota</taxon>
        <taxon>Bacilli</taxon>
        <taxon>Lactobacillales</taxon>
        <taxon>Lactobacillaceae</taxon>
        <taxon>Levilactobacillus</taxon>
    </lineage>
</organism>
<dbReference type="InterPro" id="IPR005335">
    <property type="entry name" value="Terminase_ssu"/>
</dbReference>
<accession>A0ABW4D3P5</accession>
<dbReference type="Pfam" id="PF03592">
    <property type="entry name" value="Terminase_2"/>
    <property type="match status" value="1"/>
</dbReference>
<protein>
    <submittedName>
        <fullName evidence="4">Terminase small subunit</fullName>
    </submittedName>
</protein>
<keyword evidence="1" id="KW-1188">Viral release from host cell</keyword>
<evidence type="ECO:0000313" key="4">
    <source>
        <dbReference type="EMBL" id="MFD1455221.1"/>
    </source>
</evidence>
<keyword evidence="5" id="KW-1185">Reference proteome</keyword>
<gene>
    <name evidence="4" type="ORF">ACFQ44_05920</name>
</gene>
<proteinExistence type="predicted"/>
<dbReference type="InterPro" id="IPR052404">
    <property type="entry name" value="SPP1-like_terminase"/>
</dbReference>
<evidence type="ECO:0000313" key="5">
    <source>
        <dbReference type="Proteomes" id="UP001597189"/>
    </source>
</evidence>
<feature type="region of interest" description="Disordered" evidence="3">
    <location>
        <begin position="34"/>
        <end position="60"/>
    </location>
</feature>
<evidence type="ECO:0000256" key="2">
    <source>
        <dbReference type="ARBA" id="ARBA00023219"/>
    </source>
</evidence>
<comment type="caution">
    <text evidence="4">The sequence shown here is derived from an EMBL/GenBank/DDBJ whole genome shotgun (WGS) entry which is preliminary data.</text>
</comment>
<dbReference type="InterPro" id="IPR038713">
    <property type="entry name" value="Terminase_Gp1_N_sf"/>
</dbReference>
<evidence type="ECO:0000256" key="3">
    <source>
        <dbReference type="SAM" id="MobiDB-lite"/>
    </source>
</evidence>
<dbReference type="EMBL" id="JBHTOD010000004">
    <property type="protein sequence ID" value="MFD1455221.1"/>
    <property type="molecule type" value="Genomic_DNA"/>
</dbReference>
<dbReference type="Proteomes" id="UP001597189">
    <property type="component" value="Unassembled WGS sequence"/>
</dbReference>
<reference evidence="5" key="1">
    <citation type="journal article" date="2019" name="Int. J. Syst. Evol. Microbiol.">
        <title>The Global Catalogue of Microorganisms (GCM) 10K type strain sequencing project: providing services to taxonomists for standard genome sequencing and annotation.</title>
        <authorList>
            <consortium name="The Broad Institute Genomics Platform"/>
            <consortium name="The Broad Institute Genome Sequencing Center for Infectious Disease"/>
            <person name="Wu L."/>
            <person name="Ma J."/>
        </authorList>
    </citation>
    <scope>NUCLEOTIDE SEQUENCE [LARGE SCALE GENOMIC DNA]</scope>
    <source>
        <strain evidence="5">CCM 8979</strain>
    </source>
</reference>